<proteinExistence type="predicted"/>
<evidence type="ECO:0000313" key="2">
    <source>
        <dbReference type="Proteomes" id="UP001164539"/>
    </source>
</evidence>
<dbReference type="EMBL" id="CM051397">
    <property type="protein sequence ID" value="KAJ4721267.1"/>
    <property type="molecule type" value="Genomic_DNA"/>
</dbReference>
<dbReference type="Proteomes" id="UP001164539">
    <property type="component" value="Chromosome 4"/>
</dbReference>
<sequence length="303" mass="34211">MRNPASSSSGTKTPCCSKVGIKKGPWTPEEDEVLSNYIKREGEGRWRTLPKRAGLLRCGKSCRLRWMNYLRPSVKRGRIAPDEEDLILRLHRLLGNRWALIAGRIPGRTDNEIKNYWNSHLSKKLISQGIDPRTHKPLNLNPASSEQEHDHHLASSSNPNPNPPPLQTEETPYISSQQATNFPTNPHKNHEPIINNDISMDGFIINHEDYFGHCNEDTFSSFLDSLINDNVFVNQQHQLPQLPTPPHPHVVVSSTHHPVVSSSSAHNSFNYSNWEADQIVSTMVALGDNHEQTAAAFNNHRTI</sequence>
<gene>
    <name evidence="1" type="ORF">OWV82_008978</name>
</gene>
<protein>
    <submittedName>
        <fullName evidence="1">Myb transcription factor</fullName>
    </submittedName>
</protein>
<accession>A0ACC1YBX9</accession>
<comment type="caution">
    <text evidence="1">The sequence shown here is derived from an EMBL/GenBank/DDBJ whole genome shotgun (WGS) entry which is preliminary data.</text>
</comment>
<keyword evidence="2" id="KW-1185">Reference proteome</keyword>
<name>A0ACC1YBX9_MELAZ</name>
<evidence type="ECO:0000313" key="1">
    <source>
        <dbReference type="EMBL" id="KAJ4721267.1"/>
    </source>
</evidence>
<reference evidence="1 2" key="1">
    <citation type="journal article" date="2023" name="Science">
        <title>Complex scaffold remodeling in plant triterpene biosynthesis.</title>
        <authorList>
            <person name="De La Pena R."/>
            <person name="Hodgson H."/>
            <person name="Liu J.C."/>
            <person name="Stephenson M.J."/>
            <person name="Martin A.C."/>
            <person name="Owen C."/>
            <person name="Harkess A."/>
            <person name="Leebens-Mack J."/>
            <person name="Jimenez L.E."/>
            <person name="Osbourn A."/>
            <person name="Sattely E.S."/>
        </authorList>
    </citation>
    <scope>NUCLEOTIDE SEQUENCE [LARGE SCALE GENOMIC DNA]</scope>
    <source>
        <strain evidence="2">cv. JPN11</strain>
        <tissue evidence="1">Leaf</tissue>
    </source>
</reference>
<organism evidence="1 2">
    <name type="scientific">Melia azedarach</name>
    <name type="common">Chinaberry tree</name>
    <dbReference type="NCBI Taxonomy" id="155640"/>
    <lineage>
        <taxon>Eukaryota</taxon>
        <taxon>Viridiplantae</taxon>
        <taxon>Streptophyta</taxon>
        <taxon>Embryophyta</taxon>
        <taxon>Tracheophyta</taxon>
        <taxon>Spermatophyta</taxon>
        <taxon>Magnoliopsida</taxon>
        <taxon>eudicotyledons</taxon>
        <taxon>Gunneridae</taxon>
        <taxon>Pentapetalae</taxon>
        <taxon>rosids</taxon>
        <taxon>malvids</taxon>
        <taxon>Sapindales</taxon>
        <taxon>Meliaceae</taxon>
        <taxon>Melia</taxon>
    </lineage>
</organism>